<organism evidence="1">
    <name type="scientific">freshwater metagenome</name>
    <dbReference type="NCBI Taxonomy" id="449393"/>
    <lineage>
        <taxon>unclassified sequences</taxon>
        <taxon>metagenomes</taxon>
        <taxon>ecological metagenomes</taxon>
    </lineage>
</organism>
<dbReference type="AlphaFoldDB" id="A0A6J7HLW0"/>
<name>A0A6J7HLW0_9ZZZZ</name>
<protein>
    <submittedName>
        <fullName evidence="1">Unannotated protein</fullName>
    </submittedName>
</protein>
<proteinExistence type="predicted"/>
<evidence type="ECO:0000313" key="1">
    <source>
        <dbReference type="EMBL" id="CAB4920502.1"/>
    </source>
</evidence>
<gene>
    <name evidence="1" type="ORF">UFOPK3610_01382</name>
</gene>
<sequence length="153" mass="16434">MSADEAADKARRSMAISLYNQAWDILDSDDRSPEALNELIDCAHASRHLWRGVGGVEQAAIGEWLVSRSYATAGMGAEAVRHAALALQLAESSADLADWLLPSALEGMTRAKLIANGREAANAWHARTLTALESIADPEDRALIQAQLDELGL</sequence>
<reference evidence="1" key="1">
    <citation type="submission" date="2020-05" db="EMBL/GenBank/DDBJ databases">
        <authorList>
            <person name="Chiriac C."/>
            <person name="Salcher M."/>
            <person name="Ghai R."/>
            <person name="Kavagutti S V."/>
        </authorList>
    </citation>
    <scope>NUCLEOTIDE SEQUENCE</scope>
</reference>
<accession>A0A6J7HLW0</accession>
<dbReference type="EMBL" id="CAFBMR010000063">
    <property type="protein sequence ID" value="CAB4920502.1"/>
    <property type="molecule type" value="Genomic_DNA"/>
</dbReference>